<dbReference type="OrthoDB" id="6499174at2"/>
<dbReference type="GO" id="GO:0006355">
    <property type="term" value="P:regulation of DNA-templated transcription"/>
    <property type="evidence" value="ECO:0007669"/>
    <property type="project" value="InterPro"/>
</dbReference>
<dbReference type="InterPro" id="IPR010982">
    <property type="entry name" value="Lambda_DNA-bd_dom_sf"/>
</dbReference>
<evidence type="ECO:0000313" key="2">
    <source>
        <dbReference type="Proteomes" id="UP000000642"/>
    </source>
</evidence>
<dbReference type="AlphaFoldDB" id="A1JR61"/>
<dbReference type="GO" id="GO:0003677">
    <property type="term" value="F:DNA binding"/>
    <property type="evidence" value="ECO:0007669"/>
    <property type="project" value="InterPro"/>
</dbReference>
<accession>A1JR61</accession>
<dbReference type="Gene3D" id="1.10.260.40">
    <property type="entry name" value="lambda repressor-like DNA-binding domains"/>
    <property type="match status" value="1"/>
</dbReference>
<reference evidence="1 2" key="1">
    <citation type="journal article" date="2006" name="PLoS Genet.">
        <title>The complete genome sequence and comparative genome analysis of the high pathogenicity Yersinia enterocolitica strain 8081.</title>
        <authorList>
            <person name="Thomson N.R."/>
            <person name="Howard S."/>
            <person name="Wren B.W."/>
            <person name="Holden M.T.G."/>
            <person name="Crossman L."/>
            <person name="Challis G.L."/>
            <person name="Churcher C."/>
            <person name="Mungall K."/>
            <person name="Brooks K."/>
            <person name="Chillingworth T."/>
            <person name="Feltwell T."/>
            <person name="Abdellah Z."/>
            <person name="Hauser H."/>
            <person name="Jagels K."/>
            <person name="Maddison M."/>
            <person name="Moule S."/>
            <person name="Sanders M."/>
            <person name="Whitehead S."/>
            <person name="Quail M.A."/>
            <person name="Dougan G."/>
            <person name="Parkhill J."/>
            <person name="Prentice M.B."/>
        </authorList>
    </citation>
    <scope>NUCLEOTIDE SEQUENCE [LARGE SCALE GENOMIC DNA]</scope>
    <source>
        <strain evidence="2">NCTC 13174 / 8081</strain>
    </source>
</reference>
<dbReference type="SUPFAM" id="SSF47413">
    <property type="entry name" value="lambda repressor-like DNA-binding domains"/>
    <property type="match status" value="1"/>
</dbReference>
<dbReference type="InterPro" id="IPR007933">
    <property type="entry name" value="Transcrpt_activ_CII"/>
</dbReference>
<dbReference type="Proteomes" id="UP000000642">
    <property type="component" value="Chromosome"/>
</dbReference>
<name>A1JR61_YERE8</name>
<dbReference type="KEGG" id="yen:YE2349"/>
<proteinExistence type="predicted"/>
<dbReference type="RefSeq" id="WP_011816498.1">
    <property type="nucleotide sequence ID" value="NC_008800.1"/>
</dbReference>
<protein>
    <submittedName>
        <fullName evidence="1">Phage transcriptional regulatory protein</fullName>
    </submittedName>
</protein>
<evidence type="ECO:0000313" key="1">
    <source>
        <dbReference type="EMBL" id="CAL12402.1"/>
    </source>
</evidence>
<dbReference type="HOGENOM" id="CLU_165383_0_0_6"/>
<gene>
    <name evidence="1" type="ordered locus">YE2349</name>
</gene>
<sequence length="90" mass="10117">MERASNSKKAMKIETTLLNKIAMMGQGKFAAQMGIHESRISKWKHGFFQQVSMMLAILEYGVEDEELNRLAKSVAELLTQHNNQSVGFSA</sequence>
<dbReference type="EMBL" id="AM286415">
    <property type="protein sequence ID" value="CAL12402.1"/>
    <property type="molecule type" value="Genomic_DNA"/>
</dbReference>
<dbReference type="eggNOG" id="ENOG5031PM1">
    <property type="taxonomic scope" value="Bacteria"/>
</dbReference>
<dbReference type="Pfam" id="PF05269">
    <property type="entry name" value="Phage_CII"/>
    <property type="match status" value="1"/>
</dbReference>
<dbReference type="PATRIC" id="fig|393305.7.peg.2502"/>
<organism evidence="1 2">
    <name type="scientific">Yersinia enterocolitica serotype O:8 / biotype 1B (strain NCTC 13174 / 8081)</name>
    <dbReference type="NCBI Taxonomy" id="393305"/>
    <lineage>
        <taxon>Bacteria</taxon>
        <taxon>Pseudomonadati</taxon>
        <taxon>Pseudomonadota</taxon>
        <taxon>Gammaproteobacteria</taxon>
        <taxon>Enterobacterales</taxon>
        <taxon>Yersiniaceae</taxon>
        <taxon>Yersinia</taxon>
    </lineage>
</organism>